<proteinExistence type="predicted"/>
<sequence length="119" mass="13095">MSTVSLPTTVVTRARELFVSYSKKGAFRIEEYADVSAVFTRLTEAVKSETAHADVSEQDAKYLISAINVCSNRAPTEAINLKPEGELLEALTAAVKSEDEESKEEPLEKKLEKTSITEL</sequence>
<organism evidence="2 3">
    <name type="scientific">Phytophthora oleae</name>
    <dbReference type="NCBI Taxonomy" id="2107226"/>
    <lineage>
        <taxon>Eukaryota</taxon>
        <taxon>Sar</taxon>
        <taxon>Stramenopiles</taxon>
        <taxon>Oomycota</taxon>
        <taxon>Peronosporomycetes</taxon>
        <taxon>Peronosporales</taxon>
        <taxon>Peronosporaceae</taxon>
        <taxon>Phytophthora</taxon>
    </lineage>
</organism>
<dbReference type="Proteomes" id="UP001632037">
    <property type="component" value="Unassembled WGS sequence"/>
</dbReference>
<feature type="compositionally biased region" description="Basic and acidic residues" evidence="1">
    <location>
        <begin position="104"/>
        <end position="119"/>
    </location>
</feature>
<dbReference type="AlphaFoldDB" id="A0ABD3FR36"/>
<feature type="region of interest" description="Disordered" evidence="1">
    <location>
        <begin position="94"/>
        <end position="119"/>
    </location>
</feature>
<dbReference type="EMBL" id="JBIMZQ010000010">
    <property type="protein sequence ID" value="KAL3668759.1"/>
    <property type="molecule type" value="Genomic_DNA"/>
</dbReference>
<gene>
    <name evidence="2" type="ORF">V7S43_006054</name>
</gene>
<keyword evidence="3" id="KW-1185">Reference proteome</keyword>
<evidence type="ECO:0000256" key="1">
    <source>
        <dbReference type="SAM" id="MobiDB-lite"/>
    </source>
</evidence>
<accession>A0ABD3FR36</accession>
<protein>
    <submittedName>
        <fullName evidence="2">Uncharacterized protein</fullName>
    </submittedName>
</protein>
<evidence type="ECO:0000313" key="3">
    <source>
        <dbReference type="Proteomes" id="UP001632037"/>
    </source>
</evidence>
<evidence type="ECO:0000313" key="2">
    <source>
        <dbReference type="EMBL" id="KAL3668759.1"/>
    </source>
</evidence>
<reference evidence="2 3" key="1">
    <citation type="submission" date="2024-09" db="EMBL/GenBank/DDBJ databases">
        <title>Genome sequencing and assembly of Phytophthora oleae, isolate VK10A, causative agent of rot of olive drupes.</title>
        <authorList>
            <person name="Conti Taguali S."/>
            <person name="Riolo M."/>
            <person name="La Spada F."/>
            <person name="Cacciola S.O."/>
            <person name="Dionisio G."/>
        </authorList>
    </citation>
    <scope>NUCLEOTIDE SEQUENCE [LARGE SCALE GENOMIC DNA]</scope>
    <source>
        <strain evidence="2 3">VK10A</strain>
    </source>
</reference>
<comment type="caution">
    <text evidence="2">The sequence shown here is derived from an EMBL/GenBank/DDBJ whole genome shotgun (WGS) entry which is preliminary data.</text>
</comment>
<name>A0ABD3FR36_9STRA</name>